<dbReference type="PANTHER" id="PTHR47863">
    <property type="entry name" value="RING/FYVE/PHD ZINC FINGER SUPERFAMILY PROTEIN"/>
    <property type="match status" value="1"/>
</dbReference>
<feature type="domain" description="Myb-like" evidence="7">
    <location>
        <begin position="701"/>
        <end position="754"/>
    </location>
</feature>
<dbReference type="GO" id="GO:0008270">
    <property type="term" value="F:zinc ion binding"/>
    <property type="evidence" value="ECO:0007669"/>
    <property type="project" value="UniProtKB-KW"/>
</dbReference>
<keyword evidence="2 4" id="KW-0863">Zinc-finger</keyword>
<feature type="region of interest" description="Disordered" evidence="5">
    <location>
        <begin position="469"/>
        <end position="498"/>
    </location>
</feature>
<dbReference type="PROSITE" id="PS50090">
    <property type="entry name" value="MYB_LIKE"/>
    <property type="match status" value="1"/>
</dbReference>
<dbReference type="InterPro" id="IPR001965">
    <property type="entry name" value="Znf_PHD"/>
</dbReference>
<feature type="compositionally biased region" description="Polar residues" evidence="5">
    <location>
        <begin position="302"/>
        <end position="311"/>
    </location>
</feature>
<dbReference type="SMART" id="SM00249">
    <property type="entry name" value="PHD"/>
    <property type="match status" value="1"/>
</dbReference>
<feature type="domain" description="PHD-type" evidence="6">
    <location>
        <begin position="346"/>
        <end position="395"/>
    </location>
</feature>
<dbReference type="Proteomes" id="UP000233837">
    <property type="component" value="Unassembled WGS sequence"/>
</dbReference>
<evidence type="ECO:0000259" key="6">
    <source>
        <dbReference type="PROSITE" id="PS50016"/>
    </source>
</evidence>
<sequence>MSSSSSSVIPWRWVIEYLADVPDVGTSILSALVDRFPEVLANSFGAVKERLSLRYLEEGSGMASGETPPAVATNAPSTSASAAKIDAALTCEEVLLSKVATTNVDVRGKAGLDGGDLHKFILLKRATLPKSSIDLLKEIVLRSYHPDFSYSKECNGLLKVSRSVRVDHHTSNNHSDHDSIKKNLRTMKYASPWMKKLTIIRKYRKLKKLVNNTALSTVGGASPKISSTLQHFLKQQVPDDEKKNQQTNADGTCNVQFLATEKATTNTCEEFHDGWMQSQKDNLSGYVPTPNGDSHDLEGSLRSRQQSQKQNILHDDRADFEEVAGSDCDDLQLLEQTSMHHSSSTQSLCIKCGRSGQLLSCRGDSCSRFIHKSCLVLLAGVEKNGLFYCPLCTYRNAHMMYNKSKRTAQEARRNLFLFYDIGPTVHDLKRKNSSAKIMTRNEQISDNHNSSEHPDFPSNQQLQNTSGVQKYDDAQNAETSNSKFVRDNNQGITQNQQNQLNGEVDMVCKIILPYRETIEHDAHKDVQDTPTKLKSDPAREHESTRVTENQQHLDDDGINDNVSVPCDMNASHERNGDICVTNSRTKVFRDHLQVNEIKNLHIGDVDQEPISLQAAKRSPVKAKGEGDYDVKRKASASQISDRFAKRNRRAKAVKFGNYQGVVKNQQTDNSSSRDLRKNKYCWQNQGFTPKRSPSRRMILIWKPEEEKFLEEAMQKIPKNEDGGIPWTKILEYGRFFLHESRTTIDLKDKWRNMQKKKAKRRV</sequence>
<dbReference type="PANTHER" id="PTHR47863:SF4">
    <property type="entry name" value="RING_FYVE_PHD ZINC FINGER SUPERFAMILY PROTEIN"/>
    <property type="match status" value="1"/>
</dbReference>
<evidence type="ECO:0008006" key="10">
    <source>
        <dbReference type="Google" id="ProtNLM"/>
    </source>
</evidence>
<proteinExistence type="predicted"/>
<dbReference type="InterPro" id="IPR009057">
    <property type="entry name" value="Homeodomain-like_sf"/>
</dbReference>
<dbReference type="CDD" id="cd15489">
    <property type="entry name" value="PHD_SF"/>
    <property type="match status" value="1"/>
</dbReference>
<evidence type="ECO:0000256" key="1">
    <source>
        <dbReference type="ARBA" id="ARBA00022723"/>
    </source>
</evidence>
<evidence type="ECO:0000313" key="9">
    <source>
        <dbReference type="Proteomes" id="UP000233837"/>
    </source>
</evidence>
<accession>A0A2I0XIF5</accession>
<dbReference type="PROSITE" id="PS50016">
    <property type="entry name" value="ZF_PHD_2"/>
    <property type="match status" value="1"/>
</dbReference>
<protein>
    <recommendedName>
        <fullName evidence="10">Myb-like domain-containing protein</fullName>
    </recommendedName>
</protein>
<reference evidence="8 9" key="2">
    <citation type="journal article" date="2017" name="Nature">
        <title>The Apostasia genome and the evolution of orchids.</title>
        <authorList>
            <person name="Zhang G.Q."/>
            <person name="Liu K.W."/>
            <person name="Li Z."/>
            <person name="Lohaus R."/>
            <person name="Hsiao Y.Y."/>
            <person name="Niu S.C."/>
            <person name="Wang J.Y."/>
            <person name="Lin Y.C."/>
            <person name="Xu Q."/>
            <person name="Chen L.J."/>
            <person name="Yoshida K."/>
            <person name="Fujiwara S."/>
            <person name="Wang Z.W."/>
            <person name="Zhang Y.Q."/>
            <person name="Mitsuda N."/>
            <person name="Wang M."/>
            <person name="Liu G.H."/>
            <person name="Pecoraro L."/>
            <person name="Huang H.X."/>
            <person name="Xiao X.J."/>
            <person name="Lin M."/>
            <person name="Wu X.Y."/>
            <person name="Wu W.L."/>
            <person name="Chen Y.Y."/>
            <person name="Chang S.B."/>
            <person name="Sakamoto S."/>
            <person name="Ohme-Takagi M."/>
            <person name="Yagi M."/>
            <person name="Zeng S.J."/>
            <person name="Shen C.Y."/>
            <person name="Yeh C.M."/>
            <person name="Luo Y.B."/>
            <person name="Tsai W.C."/>
            <person name="Van de Peer Y."/>
            <person name="Liu Z.J."/>
        </authorList>
    </citation>
    <scope>NUCLEOTIDE SEQUENCE [LARGE SCALE GENOMIC DNA]</scope>
    <source>
        <tissue evidence="8">The whole plant</tissue>
    </source>
</reference>
<dbReference type="CDD" id="cd11660">
    <property type="entry name" value="SANT_TRF"/>
    <property type="match status" value="1"/>
</dbReference>
<reference evidence="8 9" key="1">
    <citation type="journal article" date="2016" name="Sci. Rep.">
        <title>The Dendrobium catenatum Lindl. genome sequence provides insights into polysaccharide synthase, floral development and adaptive evolution.</title>
        <authorList>
            <person name="Zhang G.Q."/>
            <person name="Xu Q."/>
            <person name="Bian C."/>
            <person name="Tsai W.C."/>
            <person name="Yeh C.M."/>
            <person name="Liu K.W."/>
            <person name="Yoshida K."/>
            <person name="Zhang L.S."/>
            <person name="Chang S.B."/>
            <person name="Chen F."/>
            <person name="Shi Y."/>
            <person name="Su Y.Y."/>
            <person name="Zhang Y.Q."/>
            <person name="Chen L.J."/>
            <person name="Yin Y."/>
            <person name="Lin M."/>
            <person name="Huang H."/>
            <person name="Deng H."/>
            <person name="Wang Z.W."/>
            <person name="Zhu S.L."/>
            <person name="Zhao X."/>
            <person name="Deng C."/>
            <person name="Niu S.C."/>
            <person name="Huang J."/>
            <person name="Wang M."/>
            <person name="Liu G.H."/>
            <person name="Yang H.J."/>
            <person name="Xiao X.J."/>
            <person name="Hsiao Y.Y."/>
            <person name="Wu W.L."/>
            <person name="Chen Y.Y."/>
            <person name="Mitsuda N."/>
            <person name="Ohme-Takagi M."/>
            <person name="Luo Y.B."/>
            <person name="Van de Peer Y."/>
            <person name="Liu Z.J."/>
        </authorList>
    </citation>
    <scope>NUCLEOTIDE SEQUENCE [LARGE SCALE GENOMIC DNA]</scope>
    <source>
        <tissue evidence="8">The whole plant</tissue>
    </source>
</reference>
<keyword evidence="9" id="KW-1185">Reference proteome</keyword>
<keyword evidence="3" id="KW-0862">Zinc</keyword>
<name>A0A2I0XIF5_9ASPA</name>
<dbReference type="SUPFAM" id="SSF57903">
    <property type="entry name" value="FYVE/PHD zinc finger"/>
    <property type="match status" value="1"/>
</dbReference>
<organism evidence="8 9">
    <name type="scientific">Dendrobium catenatum</name>
    <dbReference type="NCBI Taxonomy" id="906689"/>
    <lineage>
        <taxon>Eukaryota</taxon>
        <taxon>Viridiplantae</taxon>
        <taxon>Streptophyta</taxon>
        <taxon>Embryophyta</taxon>
        <taxon>Tracheophyta</taxon>
        <taxon>Spermatophyta</taxon>
        <taxon>Magnoliopsida</taxon>
        <taxon>Liliopsida</taxon>
        <taxon>Asparagales</taxon>
        <taxon>Orchidaceae</taxon>
        <taxon>Epidendroideae</taxon>
        <taxon>Malaxideae</taxon>
        <taxon>Dendrobiinae</taxon>
        <taxon>Dendrobium</taxon>
    </lineage>
</organism>
<dbReference type="InterPro" id="IPR011011">
    <property type="entry name" value="Znf_FYVE_PHD"/>
</dbReference>
<evidence type="ECO:0000256" key="4">
    <source>
        <dbReference type="PROSITE-ProRule" id="PRU00146"/>
    </source>
</evidence>
<dbReference type="InterPro" id="IPR019787">
    <property type="entry name" value="Znf_PHD-finger"/>
</dbReference>
<feature type="compositionally biased region" description="Low complexity" evidence="5">
    <location>
        <begin position="488"/>
        <end position="498"/>
    </location>
</feature>
<evidence type="ECO:0000313" key="8">
    <source>
        <dbReference type="EMBL" id="PKU87679.1"/>
    </source>
</evidence>
<evidence type="ECO:0000256" key="5">
    <source>
        <dbReference type="SAM" id="MobiDB-lite"/>
    </source>
</evidence>
<dbReference type="InterPro" id="IPR013083">
    <property type="entry name" value="Znf_RING/FYVE/PHD"/>
</dbReference>
<dbReference type="Gene3D" id="3.30.40.10">
    <property type="entry name" value="Zinc/RING finger domain, C3HC4 (zinc finger)"/>
    <property type="match status" value="1"/>
</dbReference>
<feature type="compositionally biased region" description="Basic and acidic residues" evidence="5">
    <location>
        <begin position="521"/>
        <end position="555"/>
    </location>
</feature>
<feature type="region of interest" description="Disordered" evidence="5">
    <location>
        <begin position="521"/>
        <end position="559"/>
    </location>
</feature>
<dbReference type="InterPro" id="IPR001005">
    <property type="entry name" value="SANT/Myb"/>
</dbReference>
<dbReference type="EMBL" id="KZ501861">
    <property type="protein sequence ID" value="PKU87679.1"/>
    <property type="molecule type" value="Genomic_DNA"/>
</dbReference>
<gene>
    <name evidence="8" type="ORF">MA16_Dca025733</name>
</gene>
<evidence type="ECO:0000259" key="7">
    <source>
        <dbReference type="PROSITE" id="PS50090"/>
    </source>
</evidence>
<evidence type="ECO:0000256" key="3">
    <source>
        <dbReference type="ARBA" id="ARBA00022833"/>
    </source>
</evidence>
<feature type="region of interest" description="Disordered" evidence="5">
    <location>
        <begin position="279"/>
        <end position="312"/>
    </location>
</feature>
<keyword evidence="1" id="KW-0479">Metal-binding</keyword>
<dbReference type="Gene3D" id="1.10.10.60">
    <property type="entry name" value="Homeodomain-like"/>
    <property type="match status" value="1"/>
</dbReference>
<dbReference type="AlphaFoldDB" id="A0A2I0XIF5"/>
<dbReference type="SUPFAM" id="SSF46689">
    <property type="entry name" value="Homeodomain-like"/>
    <property type="match status" value="1"/>
</dbReference>
<evidence type="ECO:0000256" key="2">
    <source>
        <dbReference type="ARBA" id="ARBA00022771"/>
    </source>
</evidence>